<evidence type="ECO:0000313" key="3">
    <source>
        <dbReference type="Proteomes" id="UP000011632"/>
    </source>
</evidence>
<evidence type="ECO:0000256" key="1">
    <source>
        <dbReference type="SAM" id="MobiDB-lite"/>
    </source>
</evidence>
<name>L9Y7F8_9EURY</name>
<gene>
    <name evidence="2" type="ORF">C489_05888</name>
</gene>
<dbReference type="AlphaFoldDB" id="L9Y7F8"/>
<dbReference type="OrthoDB" id="205032at2157"/>
<dbReference type="PATRIC" id="fig|1227496.3.peg.1185"/>
<reference evidence="2 3" key="1">
    <citation type="journal article" date="2014" name="PLoS Genet.">
        <title>Phylogenetically driven sequencing of extremely halophilic archaea reveals strategies for static and dynamic osmo-response.</title>
        <authorList>
            <person name="Becker E.A."/>
            <person name="Seitzer P.M."/>
            <person name="Tritt A."/>
            <person name="Larsen D."/>
            <person name="Krusor M."/>
            <person name="Yao A.I."/>
            <person name="Wu D."/>
            <person name="Madern D."/>
            <person name="Eisen J.A."/>
            <person name="Darling A.E."/>
            <person name="Facciotti M.T."/>
        </authorList>
    </citation>
    <scope>NUCLEOTIDE SEQUENCE [LARGE SCALE GENOMIC DNA]</scope>
    <source>
        <strain evidence="2 3">JCM 10478</strain>
    </source>
</reference>
<comment type="caution">
    <text evidence="2">The sequence shown here is derived from an EMBL/GenBank/DDBJ whole genome shotgun (WGS) entry which is preliminary data.</text>
</comment>
<feature type="compositionally biased region" description="Acidic residues" evidence="1">
    <location>
        <begin position="155"/>
        <end position="164"/>
    </location>
</feature>
<organism evidence="2 3">
    <name type="scientific">Natrinema versiforme JCM 10478</name>
    <dbReference type="NCBI Taxonomy" id="1227496"/>
    <lineage>
        <taxon>Archaea</taxon>
        <taxon>Methanobacteriati</taxon>
        <taxon>Methanobacteriota</taxon>
        <taxon>Stenosarchaea group</taxon>
        <taxon>Halobacteria</taxon>
        <taxon>Halobacteriales</taxon>
        <taxon>Natrialbaceae</taxon>
        <taxon>Natrinema</taxon>
    </lineage>
</organism>
<dbReference type="RefSeq" id="WP_006430235.1">
    <property type="nucleotide sequence ID" value="NZ_AOID01000019.1"/>
</dbReference>
<sequence>MATTQTPTTDAPTLPTNTHPWPAFDREHDPDYLAENDPTETERTTLADFGGIEPSEPERATIPIDDRETTRQTSVFEFPTAWWTDADRLETLFDERDLALGEISNLFGDDRCYEVVRSQLNELGVRDPDTDGAGMAAFLENASPGDVGDPLPDAFQDDDGGASA</sequence>
<dbReference type="EMBL" id="AOID01000019">
    <property type="protein sequence ID" value="ELY68873.1"/>
    <property type="molecule type" value="Genomic_DNA"/>
</dbReference>
<proteinExistence type="predicted"/>
<feature type="region of interest" description="Disordered" evidence="1">
    <location>
        <begin position="127"/>
        <end position="164"/>
    </location>
</feature>
<protein>
    <submittedName>
        <fullName evidence="2">Uncharacterized protein</fullName>
    </submittedName>
</protein>
<keyword evidence="3" id="KW-1185">Reference proteome</keyword>
<evidence type="ECO:0000313" key="2">
    <source>
        <dbReference type="EMBL" id="ELY68873.1"/>
    </source>
</evidence>
<feature type="compositionally biased region" description="Low complexity" evidence="1">
    <location>
        <begin position="1"/>
        <end position="18"/>
    </location>
</feature>
<feature type="region of interest" description="Disordered" evidence="1">
    <location>
        <begin position="1"/>
        <end position="71"/>
    </location>
</feature>
<accession>L9Y7F8</accession>
<dbReference type="Proteomes" id="UP000011632">
    <property type="component" value="Unassembled WGS sequence"/>
</dbReference>
<feature type="compositionally biased region" description="Basic and acidic residues" evidence="1">
    <location>
        <begin position="56"/>
        <end position="70"/>
    </location>
</feature>
<dbReference type="STRING" id="1227496.C489_05888"/>